<feature type="compositionally biased region" description="Polar residues" evidence="3">
    <location>
        <begin position="7"/>
        <end position="16"/>
    </location>
</feature>
<feature type="domain" description="RRM" evidence="4">
    <location>
        <begin position="144"/>
        <end position="221"/>
    </location>
</feature>
<feature type="region of interest" description="Disordered" evidence="3">
    <location>
        <begin position="225"/>
        <end position="259"/>
    </location>
</feature>
<dbReference type="SUPFAM" id="SSF54928">
    <property type="entry name" value="RNA-binding domain, RBD"/>
    <property type="match status" value="5"/>
</dbReference>
<feature type="compositionally biased region" description="Basic and acidic residues" evidence="3">
    <location>
        <begin position="573"/>
        <end position="583"/>
    </location>
</feature>
<keyword evidence="1 2" id="KW-0694">RNA-binding</keyword>
<dbReference type="CDD" id="cd12254">
    <property type="entry name" value="RRM_hnRNPH_ESRPs_RBM12_like"/>
    <property type="match status" value="1"/>
</dbReference>
<feature type="domain" description="RRM" evidence="4">
    <location>
        <begin position="40"/>
        <end position="119"/>
    </location>
</feature>
<dbReference type="Gene3D" id="3.30.70.330">
    <property type="match status" value="5"/>
</dbReference>
<gene>
    <name evidence="5" type="ORF">DBRI1063_LOCUS12036</name>
</gene>
<feature type="region of interest" description="Disordered" evidence="3">
    <location>
        <begin position="353"/>
        <end position="374"/>
    </location>
</feature>
<dbReference type="Pfam" id="PF00076">
    <property type="entry name" value="RRM_1"/>
    <property type="match status" value="5"/>
</dbReference>
<proteinExistence type="predicted"/>
<evidence type="ECO:0000313" key="5">
    <source>
        <dbReference type="EMBL" id="CAD9331906.1"/>
    </source>
</evidence>
<feature type="compositionally biased region" description="Basic and acidic residues" evidence="3">
    <location>
        <begin position="247"/>
        <end position="259"/>
    </location>
</feature>
<dbReference type="PANTHER" id="PTHR23236">
    <property type="entry name" value="EUKARYOTIC TRANSLATION INITIATION FACTOR 4B/4H"/>
    <property type="match status" value="1"/>
</dbReference>
<accession>A0A7S1Z8T0</accession>
<evidence type="ECO:0000256" key="1">
    <source>
        <dbReference type="ARBA" id="ARBA00022884"/>
    </source>
</evidence>
<name>A0A7S1Z8T0_9STRA</name>
<evidence type="ECO:0000256" key="2">
    <source>
        <dbReference type="PROSITE-ProRule" id="PRU00176"/>
    </source>
</evidence>
<organism evidence="5">
    <name type="scientific">Ditylum brightwellii</name>
    <dbReference type="NCBI Taxonomy" id="49249"/>
    <lineage>
        <taxon>Eukaryota</taxon>
        <taxon>Sar</taxon>
        <taxon>Stramenopiles</taxon>
        <taxon>Ochrophyta</taxon>
        <taxon>Bacillariophyta</taxon>
        <taxon>Mediophyceae</taxon>
        <taxon>Lithodesmiophycidae</taxon>
        <taxon>Lithodesmiales</taxon>
        <taxon>Lithodesmiaceae</taxon>
        <taxon>Ditylum</taxon>
    </lineage>
</organism>
<protein>
    <recommendedName>
        <fullName evidence="4">RRM domain-containing protein</fullName>
    </recommendedName>
</protein>
<dbReference type="PANTHER" id="PTHR23236:SF11">
    <property type="entry name" value="EUKARYOTIC TRANSLATION INITIATION FACTOR 4H"/>
    <property type="match status" value="1"/>
</dbReference>
<feature type="region of interest" description="Disordered" evidence="3">
    <location>
        <begin position="553"/>
        <end position="601"/>
    </location>
</feature>
<evidence type="ECO:0000256" key="3">
    <source>
        <dbReference type="SAM" id="MobiDB-lite"/>
    </source>
</evidence>
<reference evidence="5" key="1">
    <citation type="submission" date="2021-01" db="EMBL/GenBank/DDBJ databases">
        <authorList>
            <person name="Corre E."/>
            <person name="Pelletier E."/>
            <person name="Niang G."/>
            <person name="Scheremetjew M."/>
            <person name="Finn R."/>
            <person name="Kale V."/>
            <person name="Holt S."/>
            <person name="Cochrane G."/>
            <person name="Meng A."/>
            <person name="Brown T."/>
            <person name="Cohen L."/>
        </authorList>
    </citation>
    <scope>NUCLEOTIDE SEQUENCE</scope>
    <source>
        <strain evidence="5">Pop2</strain>
    </source>
</reference>
<dbReference type="EMBL" id="HBGN01018892">
    <property type="protein sequence ID" value="CAD9331906.1"/>
    <property type="molecule type" value="Transcribed_RNA"/>
</dbReference>
<dbReference type="InterPro" id="IPR000504">
    <property type="entry name" value="RRM_dom"/>
</dbReference>
<feature type="domain" description="RRM" evidence="4">
    <location>
        <begin position="273"/>
        <end position="351"/>
    </location>
</feature>
<evidence type="ECO:0000259" key="4">
    <source>
        <dbReference type="PROSITE" id="PS50102"/>
    </source>
</evidence>
<dbReference type="SMART" id="SM00360">
    <property type="entry name" value="RRM"/>
    <property type="match status" value="5"/>
</dbReference>
<dbReference type="InterPro" id="IPR035979">
    <property type="entry name" value="RBD_domain_sf"/>
</dbReference>
<feature type="region of interest" description="Disordered" evidence="3">
    <location>
        <begin position="1"/>
        <end position="20"/>
    </location>
</feature>
<sequence length="601" mass="67421">MDDEGETTTIEQNNDNMMEVNDGEVSGNNTDDVAAAGDKTKIFMQGLPYTATKEDVAHFFRNCGTIKHIDLPLDYDGRSSGSALVSFETTDAAAAAVALHGEMFDEENGRWVKIKYDTPRVPPNKEYQKQQHHQTPVEKPDGCLEVYIGNLSWHVDEQTIRDTFQECGAIETIRFAEDRTTGDFKGFGHIKFQETESTDKAVALSGIDVLGKTMKVQYALGKPDVPKQEEQTYKSSEVSHGGKKGKKEVYSPKPNKENMTEEQQKLLDGYTFTKVYMHGLPFNATEDDVRTFLQHCGDIKNIKFVLQEDGRSTGRMIVEFQKIGGAKSALLLNNEVFDSTERYVVVRQWTDNPVHRGKNGQENQQQRGSIKKPEGCREVHIRNLSSDVDEKIIRATFEKKCGTIDHVSFIKDKETKKFAGYGYIRFKKTESTDKAVKMTGVQILGKSARINYALASSEKGDNDVKQKPLSKKPEGCKDVYIGGLSSSITQEDVRDLFKDCGEIEEVVLSMDNETVRCKGFGHIRFKETESTDKAVEIRGTFFMGRFIKVDYSASKKKKGKNSSPAKGGGKSKSKTDKGAEAEQRKKRKKNKKVKEETNDAK</sequence>
<dbReference type="PROSITE" id="PS50102">
    <property type="entry name" value="RRM"/>
    <property type="match status" value="5"/>
</dbReference>
<dbReference type="CDD" id="cd00590">
    <property type="entry name" value="RRM_SF"/>
    <property type="match status" value="1"/>
</dbReference>
<feature type="domain" description="RRM" evidence="4">
    <location>
        <begin position="377"/>
        <end position="455"/>
    </location>
</feature>
<dbReference type="AlphaFoldDB" id="A0A7S1Z8T0"/>
<dbReference type="GO" id="GO:0003723">
    <property type="term" value="F:RNA binding"/>
    <property type="evidence" value="ECO:0007669"/>
    <property type="project" value="UniProtKB-UniRule"/>
</dbReference>
<dbReference type="InterPro" id="IPR012677">
    <property type="entry name" value="Nucleotide-bd_a/b_plait_sf"/>
</dbReference>
<feature type="domain" description="RRM" evidence="4">
    <location>
        <begin position="477"/>
        <end position="554"/>
    </location>
</feature>